<dbReference type="GO" id="GO:0008270">
    <property type="term" value="F:zinc ion binding"/>
    <property type="evidence" value="ECO:0007669"/>
    <property type="project" value="UniProtKB-KW"/>
</dbReference>
<evidence type="ECO:0000256" key="3">
    <source>
        <dbReference type="ARBA" id="ARBA00022833"/>
    </source>
</evidence>
<keyword evidence="6" id="KW-0812">Transmembrane</keyword>
<evidence type="ECO:0000259" key="7">
    <source>
        <dbReference type="Pfam" id="PF06839"/>
    </source>
</evidence>
<feature type="region of interest" description="Disordered" evidence="5">
    <location>
        <begin position="1"/>
        <end position="20"/>
    </location>
</feature>
<protein>
    <recommendedName>
        <fullName evidence="7">GRF-type domain-containing protein</fullName>
    </recommendedName>
</protein>
<dbReference type="PANTHER" id="PTHR33248">
    <property type="entry name" value="ZINC ION-BINDING PROTEIN"/>
    <property type="match status" value="1"/>
</dbReference>
<name>A0A803N6F6_CHEQI</name>
<dbReference type="InterPro" id="IPR010666">
    <property type="entry name" value="Znf_GRF"/>
</dbReference>
<accession>A0A803N6F6</accession>
<feature type="domain" description="GRF-type" evidence="7">
    <location>
        <begin position="26"/>
        <end position="53"/>
    </location>
</feature>
<evidence type="ECO:0000256" key="2">
    <source>
        <dbReference type="ARBA" id="ARBA00022771"/>
    </source>
</evidence>
<keyword evidence="6" id="KW-1133">Transmembrane helix</keyword>
<dbReference type="Pfam" id="PF06839">
    <property type="entry name" value="Zn_ribbon_GRF"/>
    <property type="match status" value="1"/>
</dbReference>
<keyword evidence="9" id="KW-1185">Reference proteome</keyword>
<feature type="transmembrane region" description="Helical" evidence="6">
    <location>
        <begin position="130"/>
        <end position="148"/>
    </location>
</feature>
<sequence>MASRRHIGSSGSSSSRSFGWGSPKLKCKCGIEAVIRTVRNSNNVGMKFYGCPKWPWVNANKMDLEDLRFQVFKRDTQVAEKEIKIDFMKEQLKKVEKNLGIKEDELNDTKMELCHTRIELMKASRNEKNFSIALFVSWIFFAFLLVYLKA</sequence>
<dbReference type="AlphaFoldDB" id="A0A803N6F6"/>
<evidence type="ECO:0000256" key="5">
    <source>
        <dbReference type="SAM" id="MobiDB-lite"/>
    </source>
</evidence>
<dbReference type="EnsemblPlants" id="AUR62041294-RA">
    <property type="protein sequence ID" value="AUR62041294-RA:cds"/>
    <property type="gene ID" value="AUR62041294"/>
</dbReference>
<keyword evidence="3" id="KW-0862">Zinc</keyword>
<feature type="compositionally biased region" description="Low complexity" evidence="5">
    <location>
        <begin position="8"/>
        <end position="20"/>
    </location>
</feature>
<proteinExistence type="predicted"/>
<reference evidence="8" key="2">
    <citation type="submission" date="2021-03" db="UniProtKB">
        <authorList>
            <consortium name="EnsemblPlants"/>
        </authorList>
    </citation>
    <scope>IDENTIFICATION</scope>
</reference>
<keyword evidence="6" id="KW-0472">Membrane</keyword>
<reference evidence="8" key="1">
    <citation type="journal article" date="2017" name="Nature">
        <title>The genome of Chenopodium quinoa.</title>
        <authorList>
            <person name="Jarvis D.E."/>
            <person name="Ho Y.S."/>
            <person name="Lightfoot D.J."/>
            <person name="Schmoeckel S.M."/>
            <person name="Li B."/>
            <person name="Borm T.J.A."/>
            <person name="Ohyanagi H."/>
            <person name="Mineta K."/>
            <person name="Michell C.T."/>
            <person name="Saber N."/>
            <person name="Kharbatia N.M."/>
            <person name="Rupper R.R."/>
            <person name="Sharp A.R."/>
            <person name="Dally N."/>
            <person name="Boughton B.A."/>
            <person name="Woo Y.H."/>
            <person name="Gao G."/>
            <person name="Schijlen E.G.W.M."/>
            <person name="Guo X."/>
            <person name="Momin A.A."/>
            <person name="Negrao S."/>
            <person name="Al-Babili S."/>
            <person name="Gehring C."/>
            <person name="Roessner U."/>
            <person name="Jung C."/>
            <person name="Murphy K."/>
            <person name="Arold S.T."/>
            <person name="Gojobori T."/>
            <person name="van der Linden C.G."/>
            <person name="van Loo E.N."/>
            <person name="Jellen E.N."/>
            <person name="Maughan P.J."/>
            <person name="Tester M."/>
        </authorList>
    </citation>
    <scope>NUCLEOTIDE SEQUENCE [LARGE SCALE GENOMIC DNA]</scope>
    <source>
        <strain evidence="8">cv. PI 614886</strain>
    </source>
</reference>
<keyword evidence="2" id="KW-0863">Zinc-finger</keyword>
<keyword evidence="4" id="KW-0175">Coiled coil</keyword>
<evidence type="ECO:0000256" key="1">
    <source>
        <dbReference type="ARBA" id="ARBA00022723"/>
    </source>
</evidence>
<evidence type="ECO:0000256" key="6">
    <source>
        <dbReference type="SAM" id="Phobius"/>
    </source>
</evidence>
<dbReference type="Gramene" id="AUR62041294-RA">
    <property type="protein sequence ID" value="AUR62041294-RA:cds"/>
    <property type="gene ID" value="AUR62041294"/>
</dbReference>
<keyword evidence="1" id="KW-0479">Metal-binding</keyword>
<feature type="coiled-coil region" evidence="4">
    <location>
        <begin position="78"/>
        <end position="112"/>
    </location>
</feature>
<dbReference type="Proteomes" id="UP000596660">
    <property type="component" value="Unplaced"/>
</dbReference>
<evidence type="ECO:0000256" key="4">
    <source>
        <dbReference type="SAM" id="Coils"/>
    </source>
</evidence>
<evidence type="ECO:0000313" key="9">
    <source>
        <dbReference type="Proteomes" id="UP000596660"/>
    </source>
</evidence>
<evidence type="ECO:0000313" key="8">
    <source>
        <dbReference type="EnsemblPlants" id="AUR62041294-RA:cds"/>
    </source>
</evidence>
<organism evidence="8 9">
    <name type="scientific">Chenopodium quinoa</name>
    <name type="common">Quinoa</name>
    <dbReference type="NCBI Taxonomy" id="63459"/>
    <lineage>
        <taxon>Eukaryota</taxon>
        <taxon>Viridiplantae</taxon>
        <taxon>Streptophyta</taxon>
        <taxon>Embryophyta</taxon>
        <taxon>Tracheophyta</taxon>
        <taxon>Spermatophyta</taxon>
        <taxon>Magnoliopsida</taxon>
        <taxon>eudicotyledons</taxon>
        <taxon>Gunneridae</taxon>
        <taxon>Pentapetalae</taxon>
        <taxon>Caryophyllales</taxon>
        <taxon>Chenopodiaceae</taxon>
        <taxon>Chenopodioideae</taxon>
        <taxon>Atripliceae</taxon>
        <taxon>Chenopodium</taxon>
    </lineage>
</organism>